<dbReference type="PANTHER" id="PTHR35369">
    <property type="entry name" value="BLR3025 PROTEIN-RELATED"/>
    <property type="match status" value="1"/>
</dbReference>
<keyword evidence="2" id="KW-0227">DNA damage</keyword>
<comment type="caution">
    <text evidence="5">The sequence shown here is derived from an EMBL/GenBank/DDBJ whole genome shotgun (WGS) entry which is preliminary data.</text>
</comment>
<keyword evidence="6" id="KW-1185">Reference proteome</keyword>
<dbReference type="EMBL" id="JAVREO010000020">
    <property type="protein sequence ID" value="MDT0269828.1"/>
    <property type="molecule type" value="Genomic_DNA"/>
</dbReference>
<feature type="domain" description="UmuC" evidence="4">
    <location>
        <begin position="21"/>
        <end position="124"/>
    </location>
</feature>
<dbReference type="Gene3D" id="3.30.1490.100">
    <property type="entry name" value="DNA polymerase, Y-family, little finger domain"/>
    <property type="match status" value="1"/>
</dbReference>
<dbReference type="InterPro" id="IPR050356">
    <property type="entry name" value="SulA_CellDiv_inhibitor"/>
</dbReference>
<evidence type="ECO:0000256" key="2">
    <source>
        <dbReference type="ARBA" id="ARBA00022763"/>
    </source>
</evidence>
<dbReference type="Gene3D" id="3.30.70.270">
    <property type="match status" value="1"/>
</dbReference>
<organism evidence="5 6">
    <name type="scientific">Streptomyces chisholmiae</name>
    <dbReference type="NCBI Taxonomy" id="3075540"/>
    <lineage>
        <taxon>Bacteria</taxon>
        <taxon>Bacillati</taxon>
        <taxon>Actinomycetota</taxon>
        <taxon>Actinomycetes</taxon>
        <taxon>Kitasatosporales</taxon>
        <taxon>Streptomycetaceae</taxon>
        <taxon>Streptomyces</taxon>
    </lineage>
</organism>
<dbReference type="InterPro" id="IPR043502">
    <property type="entry name" value="DNA/RNA_pol_sf"/>
</dbReference>
<dbReference type="InterPro" id="IPR017961">
    <property type="entry name" value="DNA_pol_Y-fam_little_finger"/>
</dbReference>
<evidence type="ECO:0000313" key="6">
    <source>
        <dbReference type="Proteomes" id="UP001183410"/>
    </source>
</evidence>
<gene>
    <name evidence="5" type="ORF">RM844_26445</name>
</gene>
<sequence>MTGRAVLHVRFLGHRPADHPELVRLLHDLTPVVRAVPPDTALADVRGALRYFGADAERLAGLLRVRTLALRGVDCAVGVAGNPLLARLAVLDRAGPGVWVVPDDPAGIADFLAEVPVGALPGVGAATARTLAGYGLDTVGRLAAAPPATLQRVLGAGPARQLHALARGEDPTPIVPGAPEPSLAVEHRFDRGELDAGWRRRALLGLAVDIGRHLRAAGQVARAITLTVRYADRSTTTRTRTLPEPTAHTPALAGSARALHDALGLQRARVAALALRVDGLRPAERASQQLTFDRRTESARRLEPVIDRIAARWPGSVVPATLARPGGRGGGVAGM</sequence>
<evidence type="ECO:0000256" key="1">
    <source>
        <dbReference type="ARBA" id="ARBA00010945"/>
    </source>
</evidence>
<name>A0ABU2K041_9ACTN</name>
<dbReference type="InterPro" id="IPR053848">
    <property type="entry name" value="IMS_HHH_1"/>
</dbReference>
<dbReference type="Proteomes" id="UP001183410">
    <property type="component" value="Unassembled WGS sequence"/>
</dbReference>
<dbReference type="Gene3D" id="1.10.150.20">
    <property type="entry name" value="5' to 3' exonuclease, C-terminal subdomain"/>
    <property type="match status" value="1"/>
</dbReference>
<dbReference type="InterPro" id="IPR036775">
    <property type="entry name" value="DNA_pol_Y-fam_lit_finger_sf"/>
</dbReference>
<comment type="function">
    <text evidence="3">Poorly processive, error-prone DNA polymerase involved in untargeted mutagenesis. Copies undamaged DNA at stalled replication forks, which arise in vivo from mismatched or misaligned primer ends. These misaligned primers can be extended by PolIV. Exhibits no 3'-5' exonuclease (proofreading) activity. May be involved in translesional synthesis, in conjunction with the beta clamp from PolIII.</text>
</comment>
<dbReference type="PROSITE" id="PS50173">
    <property type="entry name" value="UMUC"/>
    <property type="match status" value="1"/>
</dbReference>
<dbReference type="Pfam" id="PF21999">
    <property type="entry name" value="IMS_HHH_1"/>
    <property type="match status" value="1"/>
</dbReference>
<accession>A0ABU2K041</accession>
<reference evidence="6" key="1">
    <citation type="submission" date="2023-07" db="EMBL/GenBank/DDBJ databases">
        <title>30 novel species of actinomycetes from the DSMZ collection.</title>
        <authorList>
            <person name="Nouioui I."/>
        </authorList>
    </citation>
    <scope>NUCLEOTIDE SEQUENCE [LARGE SCALE GENOMIC DNA]</scope>
    <source>
        <strain evidence="6">DSM 44915</strain>
    </source>
</reference>
<dbReference type="InterPro" id="IPR001126">
    <property type="entry name" value="UmuC"/>
</dbReference>
<dbReference type="PANTHER" id="PTHR35369:SF2">
    <property type="entry name" value="BLR3025 PROTEIN"/>
    <property type="match status" value="1"/>
</dbReference>
<dbReference type="Pfam" id="PF11799">
    <property type="entry name" value="IMS_C"/>
    <property type="match status" value="1"/>
</dbReference>
<comment type="similarity">
    <text evidence="1">Belongs to the DNA polymerase type-Y family.</text>
</comment>
<evidence type="ECO:0000256" key="3">
    <source>
        <dbReference type="ARBA" id="ARBA00025589"/>
    </source>
</evidence>
<dbReference type="RefSeq" id="WP_311669910.1">
    <property type="nucleotide sequence ID" value="NZ_JAVREO010000020.1"/>
</dbReference>
<dbReference type="SUPFAM" id="SSF56672">
    <property type="entry name" value="DNA/RNA polymerases"/>
    <property type="match status" value="1"/>
</dbReference>
<dbReference type="SUPFAM" id="SSF100879">
    <property type="entry name" value="Lesion bypass DNA polymerase (Y-family), little finger domain"/>
    <property type="match status" value="1"/>
</dbReference>
<dbReference type="InterPro" id="IPR043128">
    <property type="entry name" value="Rev_trsase/Diguanyl_cyclase"/>
</dbReference>
<evidence type="ECO:0000313" key="5">
    <source>
        <dbReference type="EMBL" id="MDT0269828.1"/>
    </source>
</evidence>
<protein>
    <recommendedName>
        <fullName evidence="4">UmuC domain-containing protein</fullName>
    </recommendedName>
</protein>
<proteinExistence type="inferred from homology"/>
<evidence type="ECO:0000259" key="4">
    <source>
        <dbReference type="PROSITE" id="PS50173"/>
    </source>
</evidence>